<dbReference type="Pfam" id="PF02624">
    <property type="entry name" value="YcaO"/>
    <property type="match status" value="1"/>
</dbReference>
<dbReference type="PANTHER" id="PTHR37809">
    <property type="entry name" value="RIBOSOMAL PROTEIN S12 METHYLTHIOTRANSFERASE ACCESSORY FACTOR YCAO"/>
    <property type="match status" value="1"/>
</dbReference>
<dbReference type="EMBL" id="CP065959">
    <property type="protein sequence ID" value="QQC92770.1"/>
    <property type="molecule type" value="Genomic_DNA"/>
</dbReference>
<accession>A0A7T4PM74</accession>
<dbReference type="AlphaFoldDB" id="A0A7T4PM74"/>
<organism evidence="3 4">
    <name type="scientific">Streptomyces alfalfae</name>
    <dbReference type="NCBI Taxonomy" id="1642299"/>
    <lineage>
        <taxon>Bacteria</taxon>
        <taxon>Bacillati</taxon>
        <taxon>Actinomycetota</taxon>
        <taxon>Actinomycetes</taxon>
        <taxon>Kitasatosporales</taxon>
        <taxon>Streptomycetaceae</taxon>
        <taxon>Streptomyces</taxon>
    </lineage>
</organism>
<feature type="domain" description="YcaO" evidence="2">
    <location>
        <begin position="73"/>
        <end position="403"/>
    </location>
</feature>
<gene>
    <name evidence="3" type="ORF">I8755_33705</name>
</gene>
<dbReference type="NCBIfam" id="TIGR00702">
    <property type="entry name" value="YcaO-type kinase domain"/>
    <property type="match status" value="1"/>
</dbReference>
<name>A0A7T4PM74_9ACTN</name>
<feature type="region of interest" description="Disordered" evidence="1">
    <location>
        <begin position="384"/>
        <end position="403"/>
    </location>
</feature>
<sequence>MTTTHATTSGTHKVFTEGTHRVRPPEETWEAVRPLLPEYGITRVADVTGLDTIGLPIAMAVRPLSKTLAVSQGKGQSALLAKLSAAMESIELWYAEQAVPDPDIGIAPARRLDLPYDLMDLAHEPGSMTDARRELSWVLAVDLLSGSPVPLPLDAVRLNLEADRPWRPPGLQASSNGLGSGNTQTEALLHALYEVVERDCLTQLDNSGHDCRLTIEPGTVAGGVSNRLVRLFDEAAVYLEIALVPNRWQVPCFVAYVWREDFPVWSAGSGAHSSPDVALSRAITEAAHSRLTFITGTRDDLPALYHDDPRNRPCAPPDLITYPDAVASYRTGFDDVTAELTWLTGRISQATGYAPLAVSLTDREELAVVRVVCPGLRLHARHEIPRPVHTPRPTRRSTAPEPN</sequence>
<dbReference type="InterPro" id="IPR003776">
    <property type="entry name" value="YcaO-like_dom"/>
</dbReference>
<evidence type="ECO:0000259" key="2">
    <source>
        <dbReference type="PROSITE" id="PS51664"/>
    </source>
</evidence>
<evidence type="ECO:0000313" key="4">
    <source>
        <dbReference type="Proteomes" id="UP000596130"/>
    </source>
</evidence>
<dbReference type="Proteomes" id="UP000596130">
    <property type="component" value="Chromosome"/>
</dbReference>
<evidence type="ECO:0000313" key="3">
    <source>
        <dbReference type="EMBL" id="QQC92770.1"/>
    </source>
</evidence>
<reference evidence="3 4" key="1">
    <citation type="submission" date="2020-12" db="EMBL/GenBank/DDBJ databases">
        <title>Identification and biosynthesis of polyene macrolides produced by Streptomyces alfalfae Men-myco-93-63.</title>
        <authorList>
            <person name="Liu D."/>
            <person name="Li Y."/>
            <person name="Liu L."/>
            <person name="Han X."/>
            <person name="Shen F."/>
        </authorList>
    </citation>
    <scope>NUCLEOTIDE SEQUENCE [LARGE SCALE GENOMIC DNA]</scope>
    <source>
        <strain evidence="3 4">Men-myco-93-63</strain>
    </source>
</reference>
<dbReference type="PROSITE" id="PS51664">
    <property type="entry name" value="YCAO"/>
    <property type="match status" value="1"/>
</dbReference>
<proteinExistence type="predicted"/>
<dbReference type="RefSeq" id="WP_198504425.1">
    <property type="nucleotide sequence ID" value="NZ_CP065959.1"/>
</dbReference>
<protein>
    <submittedName>
        <fullName evidence="3">YcaO-like family protein</fullName>
    </submittedName>
</protein>
<dbReference type="Gene3D" id="3.30.160.660">
    <property type="match status" value="1"/>
</dbReference>
<evidence type="ECO:0000256" key="1">
    <source>
        <dbReference type="SAM" id="MobiDB-lite"/>
    </source>
</evidence>
<dbReference type="PANTHER" id="PTHR37809:SF1">
    <property type="entry name" value="RIBOSOMAL PROTEIN S12 METHYLTHIOTRANSFERASE ACCESSORY FACTOR YCAO"/>
    <property type="match status" value="1"/>
</dbReference>